<dbReference type="Pfam" id="PF13795">
    <property type="entry name" value="HupE_UreJ_2"/>
    <property type="match status" value="1"/>
</dbReference>
<dbReference type="AlphaFoldDB" id="A0A845B5X3"/>
<evidence type="ECO:0000313" key="3">
    <source>
        <dbReference type="EMBL" id="MXP45544.1"/>
    </source>
</evidence>
<keyword evidence="4" id="KW-1185">Reference proteome</keyword>
<keyword evidence="1" id="KW-0812">Transmembrane</keyword>
<comment type="caution">
    <text evidence="3">The sequence shown here is derived from an EMBL/GenBank/DDBJ whole genome shotgun (WGS) entry which is preliminary data.</text>
</comment>
<dbReference type="EMBL" id="WTYL01000004">
    <property type="protein sequence ID" value="MXP45544.1"/>
    <property type="molecule type" value="Genomic_DNA"/>
</dbReference>
<sequence>MRALAALFLMLLWMPGTASADELRPGYLEMSEQRAGDWRIAWKLPLAQPPTSAIPVPTLPRSCRYREEPQQGFVGGAIIGSGQVSCAGGVTGGTVTVPALSGPGDMLVRLAPLDQPVQVHRLTAATPAATVTGPASTWQVLQSYFVIGVEHILAGWDHLLFVIALVLLLRTPRAVVVAATAFTLAHSVTLAAAALGFLSMPQKPVEALIALSIVFMAVEILRKSRTVPSLTLRFPWVIALLFGLLHGFGFAGALSAIGLPEGDIVPALLAFNIGVEAGQILVVFAVLGLLAAVRRLSQPALQTGIRLASYAIGITGAYWLLDRILV</sequence>
<feature type="transmembrane region" description="Helical" evidence="1">
    <location>
        <begin position="234"/>
        <end position="257"/>
    </location>
</feature>
<dbReference type="RefSeq" id="WP_160757189.1">
    <property type="nucleotide sequence ID" value="NZ_WTYL01000004.1"/>
</dbReference>
<organism evidence="3 4">
    <name type="scientific">Allopontixanthobacter sediminis</name>
    <dbReference type="NCBI Taxonomy" id="1689985"/>
    <lineage>
        <taxon>Bacteria</taxon>
        <taxon>Pseudomonadati</taxon>
        <taxon>Pseudomonadota</taxon>
        <taxon>Alphaproteobacteria</taxon>
        <taxon>Sphingomonadales</taxon>
        <taxon>Erythrobacteraceae</taxon>
        <taxon>Allopontixanthobacter</taxon>
    </lineage>
</organism>
<feature type="transmembrane region" description="Helical" evidence="1">
    <location>
        <begin position="204"/>
        <end position="222"/>
    </location>
</feature>
<dbReference type="InterPro" id="IPR032809">
    <property type="entry name" value="Put_HupE_UreJ"/>
</dbReference>
<feature type="transmembrane region" description="Helical" evidence="1">
    <location>
        <begin position="144"/>
        <end position="168"/>
    </location>
</feature>
<evidence type="ECO:0000256" key="2">
    <source>
        <dbReference type="SAM" id="SignalP"/>
    </source>
</evidence>
<reference evidence="3 4" key="1">
    <citation type="submission" date="2019-12" db="EMBL/GenBank/DDBJ databases">
        <title>Genomic-based taxomic classification of the family Erythrobacteraceae.</title>
        <authorList>
            <person name="Xu L."/>
        </authorList>
    </citation>
    <scope>NUCLEOTIDE SEQUENCE [LARGE SCALE GENOMIC DNA]</scope>
    <source>
        <strain evidence="3 4">KCTC 42453</strain>
    </source>
</reference>
<dbReference type="Proteomes" id="UP000431922">
    <property type="component" value="Unassembled WGS sequence"/>
</dbReference>
<feature type="transmembrane region" description="Helical" evidence="1">
    <location>
        <begin position="269"/>
        <end position="292"/>
    </location>
</feature>
<feature type="chain" id="PRO_5033036960" evidence="2">
    <location>
        <begin position="21"/>
        <end position="326"/>
    </location>
</feature>
<keyword evidence="1" id="KW-0472">Membrane</keyword>
<keyword evidence="1" id="KW-1133">Transmembrane helix</keyword>
<feature type="signal peptide" evidence="2">
    <location>
        <begin position="1"/>
        <end position="20"/>
    </location>
</feature>
<accession>A0A845B5X3</accession>
<proteinExistence type="predicted"/>
<dbReference type="OrthoDB" id="9808870at2"/>
<evidence type="ECO:0000256" key="1">
    <source>
        <dbReference type="SAM" id="Phobius"/>
    </source>
</evidence>
<evidence type="ECO:0000313" key="4">
    <source>
        <dbReference type="Proteomes" id="UP000431922"/>
    </source>
</evidence>
<feature type="transmembrane region" description="Helical" evidence="1">
    <location>
        <begin position="304"/>
        <end position="321"/>
    </location>
</feature>
<protein>
    <submittedName>
        <fullName evidence="3">HupE/UreJ family protein</fullName>
    </submittedName>
</protein>
<keyword evidence="2" id="KW-0732">Signal</keyword>
<name>A0A845B5X3_9SPHN</name>
<gene>
    <name evidence="3" type="ORF">GRI65_13915</name>
</gene>
<feature type="transmembrane region" description="Helical" evidence="1">
    <location>
        <begin position="175"/>
        <end position="198"/>
    </location>
</feature>